<evidence type="ECO:0000313" key="2">
    <source>
        <dbReference type="Proteomes" id="UP000672039"/>
    </source>
</evidence>
<gene>
    <name evidence="1" type="ORF">J9253_19410</name>
</gene>
<dbReference type="PANTHER" id="PTHR11905:SF159">
    <property type="entry name" value="ADAM METALLOPROTEASE"/>
    <property type="match status" value="1"/>
</dbReference>
<dbReference type="PANTHER" id="PTHR11905">
    <property type="entry name" value="ADAM A DISINTEGRIN AND METALLOPROTEASE DOMAIN"/>
    <property type="match status" value="1"/>
</dbReference>
<reference evidence="1 2" key="1">
    <citation type="submission" date="2021-04" db="EMBL/GenBank/DDBJ databases">
        <title>Genomics, taxonomy and metabolism of representatives of sulfur bacteria of the genus Thiothrix: Thiothrix fructosivorans QT, Thiothrix unzii A1T and three new species, Thiothrix subterranea sp. nov., Thiothrix litoralis sp. nov. and 'Candidatus Thiothrix anitrata' sp. nov.</title>
        <authorList>
            <person name="Ravin N.V."/>
            <person name="Smolyakov D."/>
            <person name="Rudenko T.S."/>
            <person name="Mardanov A.V."/>
            <person name="Beletsky A.V."/>
            <person name="Markov N.D."/>
            <person name="Fomenkov A.I."/>
            <person name="Roberts R.J."/>
            <person name="Karnachuk O.V."/>
            <person name="Novikov A."/>
            <person name="Grabovich M.Y."/>
        </authorList>
    </citation>
    <scope>NUCLEOTIDE SEQUENCE [LARGE SCALE GENOMIC DNA]</scope>
    <source>
        <strain evidence="1 2">AS</strain>
    </source>
</reference>
<dbReference type="Gene3D" id="2.60.40.10">
    <property type="entry name" value="Immunoglobulins"/>
    <property type="match status" value="1"/>
</dbReference>
<organism evidence="1 2">
    <name type="scientific">Thiothrix litoralis</name>
    <dbReference type="NCBI Taxonomy" id="2891210"/>
    <lineage>
        <taxon>Bacteria</taxon>
        <taxon>Pseudomonadati</taxon>
        <taxon>Pseudomonadota</taxon>
        <taxon>Gammaproteobacteria</taxon>
        <taxon>Thiotrichales</taxon>
        <taxon>Thiotrichaceae</taxon>
        <taxon>Thiothrix</taxon>
    </lineage>
</organism>
<dbReference type="Gene3D" id="3.40.390.10">
    <property type="entry name" value="Collagenase (Catalytic Domain)"/>
    <property type="match status" value="1"/>
</dbReference>
<dbReference type="InterPro" id="IPR024079">
    <property type="entry name" value="MetalloPept_cat_dom_sf"/>
</dbReference>
<dbReference type="SUPFAM" id="SSF55486">
    <property type="entry name" value="Metalloproteases ('zincins'), catalytic domain"/>
    <property type="match status" value="1"/>
</dbReference>
<dbReference type="RefSeq" id="WP_210222482.1">
    <property type="nucleotide sequence ID" value="NZ_CP072801.1"/>
</dbReference>
<evidence type="ECO:0000313" key="1">
    <source>
        <dbReference type="EMBL" id="QTR46117.1"/>
    </source>
</evidence>
<keyword evidence="2" id="KW-1185">Reference proteome</keyword>
<name>A0ABX7WRN2_9GAMM</name>
<proteinExistence type="predicted"/>
<accession>A0ABX7WRN2</accession>
<protein>
    <recommendedName>
        <fullName evidence="3">Metallo-peptidase family M12B Reprolysin-like</fullName>
    </recommendedName>
</protein>
<dbReference type="InterPro" id="IPR013783">
    <property type="entry name" value="Ig-like_fold"/>
</dbReference>
<sequence length="677" mass="71124">MKILWAIPPLLFIGSTHASDSLWQDIQARSADAANVPHLQHYRLLGLDEAQLQTQLAEATLSLPLPDGGFASVTVTPSETLAPEIAAEHPDIHTWKVSGTDGKVISGVIDLTPQGFHAMLDMANGDTLFIDPHTSGTSRHYLSFRKSANWEAFHQSNWSCANSQGNSAPSFASTLSATTAARSIAARAGETLHTYRIAMAATGEYTTYYGGQSAAYDSIVTTINRINQIYERDLSTRLVLVSDTNVVYTNARTDPYTNSSPSLMLSENTKTLNSVIGNANYDIGHVLATDGGGLASVATACGSFKAEGSTGLTDPKGDSFIIDYVAHEIGHQLGATHTFNSVTSACSGNNREGDTAYEPGSGSTIMAYTGLCNTDNLQADSDAMMHSASIQQIQDYLHNGAGASCATAISLNNTNPTANAGANYTIPAGTPFILTGAGLDTDGNTLSYSWEQVDVGSASNVNVDLGDNALIRTHLPTTTPVRTIPQLSDLTGGVQSAGEFLPVTTRSLNFRLLVRDGHGGIGIDEMLINVHNTGSTFTITEPSSTLLLPGSVQNVGWNVAETTQAPINCSTVDIAYSSDNGNTFTTLLSNTPNDGSATITLPSTIGSKTYVRVKCSNNIFFALSATNPAVARNSNNSSAFNAAPSSSTSGGGGSAPLEWVLLAGIYALLRLRKGRST</sequence>
<dbReference type="Pfam" id="PF13583">
    <property type="entry name" value="Reprolysin_4"/>
    <property type="match status" value="1"/>
</dbReference>
<dbReference type="Proteomes" id="UP000672039">
    <property type="component" value="Chromosome"/>
</dbReference>
<dbReference type="EMBL" id="CP072801">
    <property type="protein sequence ID" value="QTR46117.1"/>
    <property type="molecule type" value="Genomic_DNA"/>
</dbReference>
<evidence type="ECO:0008006" key="3">
    <source>
        <dbReference type="Google" id="ProtNLM"/>
    </source>
</evidence>